<dbReference type="AlphaFoldDB" id="G5JEE3"/>
<protein>
    <submittedName>
        <fullName evidence="1">Uncharacterized protein</fullName>
    </submittedName>
</protein>
<dbReference type="EMBL" id="AESD01001000">
    <property type="protein sequence ID" value="EHJ09446.1"/>
    <property type="molecule type" value="Genomic_DNA"/>
</dbReference>
<dbReference type="Gene3D" id="1.10.1220.10">
    <property type="entry name" value="Met repressor-like"/>
    <property type="match status" value="1"/>
</dbReference>
<accession>G5JEE3</accession>
<dbReference type="InterPro" id="IPR013321">
    <property type="entry name" value="Arc_rbn_hlx_hlx"/>
</dbReference>
<dbReference type="InterPro" id="IPR010985">
    <property type="entry name" value="Ribbon_hlx_hlx"/>
</dbReference>
<reference evidence="1 2" key="1">
    <citation type="journal article" date="2011" name="Front. Microbiol.">
        <title>Two Strains of Crocosphaera watsonii with Highly Conserved Genomes are Distinguished by Strain-Specific Features.</title>
        <authorList>
            <person name="Bench S.R."/>
            <person name="Ilikchyan I.N."/>
            <person name="Tripp H.J."/>
            <person name="Zehr J.P."/>
        </authorList>
    </citation>
    <scope>NUCLEOTIDE SEQUENCE [LARGE SCALE GENOMIC DNA]</scope>
    <source>
        <strain evidence="1 2">WH 0003</strain>
    </source>
</reference>
<proteinExistence type="predicted"/>
<dbReference type="Proteomes" id="UP000003477">
    <property type="component" value="Unassembled WGS sequence"/>
</dbReference>
<dbReference type="SUPFAM" id="SSF47598">
    <property type="entry name" value="Ribbon-helix-helix"/>
    <property type="match status" value="1"/>
</dbReference>
<sequence>MKTQYKDILEQAKLEKQKKENVGKPDNLQADKSETVNLCVRVPKSWRTKVKAQAIYHDLTLEKLVVEAIERYMEQEGW</sequence>
<evidence type="ECO:0000313" key="2">
    <source>
        <dbReference type="Proteomes" id="UP000003477"/>
    </source>
</evidence>
<organism evidence="1 2">
    <name type="scientific">Crocosphaera watsonii WH 0003</name>
    <dbReference type="NCBI Taxonomy" id="423471"/>
    <lineage>
        <taxon>Bacteria</taxon>
        <taxon>Bacillati</taxon>
        <taxon>Cyanobacteriota</taxon>
        <taxon>Cyanophyceae</taxon>
        <taxon>Oscillatoriophycideae</taxon>
        <taxon>Chroococcales</taxon>
        <taxon>Aphanothecaceae</taxon>
        <taxon>Crocosphaera</taxon>
    </lineage>
</organism>
<gene>
    <name evidence="1" type="ORF">CWATWH0003_B130</name>
</gene>
<dbReference type="GO" id="GO:0006355">
    <property type="term" value="P:regulation of DNA-templated transcription"/>
    <property type="evidence" value="ECO:0007669"/>
    <property type="project" value="InterPro"/>
</dbReference>
<name>G5JEE3_CROWT</name>
<evidence type="ECO:0000313" key="1">
    <source>
        <dbReference type="EMBL" id="EHJ09446.1"/>
    </source>
</evidence>
<comment type="caution">
    <text evidence="1">The sequence shown here is derived from an EMBL/GenBank/DDBJ whole genome shotgun (WGS) entry which is preliminary data.</text>
</comment>
<dbReference type="PATRIC" id="fig|423471.3.peg.5402"/>